<dbReference type="RefSeq" id="WP_023049792.1">
    <property type="nucleotide sequence ID" value="NZ_CP173065.2"/>
</dbReference>
<organism evidence="10 11">
    <name type="scientific">Cetobacterium somerae ATCC BAA-474</name>
    <dbReference type="NCBI Taxonomy" id="1319815"/>
    <lineage>
        <taxon>Bacteria</taxon>
        <taxon>Fusobacteriati</taxon>
        <taxon>Fusobacteriota</taxon>
        <taxon>Fusobacteriia</taxon>
        <taxon>Fusobacteriales</taxon>
        <taxon>Fusobacteriaceae</taxon>
        <taxon>Cetobacterium</taxon>
    </lineage>
</organism>
<feature type="domain" description="4Fe-4S ferredoxin-type" evidence="9">
    <location>
        <begin position="617"/>
        <end position="646"/>
    </location>
</feature>
<gene>
    <name evidence="10" type="ORF">HMPREF0202_00243</name>
</gene>
<keyword evidence="5" id="KW-0285">Flavoprotein</keyword>
<dbReference type="Gene3D" id="3.30.70.20">
    <property type="match status" value="1"/>
</dbReference>
<keyword evidence="8" id="KW-0411">Iron-sulfur</keyword>
<evidence type="ECO:0000313" key="11">
    <source>
        <dbReference type="Proteomes" id="UP000017081"/>
    </source>
</evidence>
<dbReference type="eggNOG" id="COG1148">
    <property type="taxonomic scope" value="Bacteria"/>
</dbReference>
<keyword evidence="5" id="KW-0274">FAD</keyword>
<evidence type="ECO:0000256" key="3">
    <source>
        <dbReference type="ARBA" id="ARBA00022485"/>
    </source>
</evidence>
<dbReference type="InterPro" id="IPR039650">
    <property type="entry name" value="HdrA-like"/>
</dbReference>
<dbReference type="GO" id="GO:0051539">
    <property type="term" value="F:4 iron, 4 sulfur cluster binding"/>
    <property type="evidence" value="ECO:0007669"/>
    <property type="project" value="UniProtKB-KW"/>
</dbReference>
<keyword evidence="6" id="KW-0560">Oxidoreductase</keyword>
<feature type="domain" description="4Fe-4S ferredoxin-type" evidence="9">
    <location>
        <begin position="233"/>
        <end position="265"/>
    </location>
</feature>
<dbReference type="PROSITE" id="PS51379">
    <property type="entry name" value="4FE4S_FER_2"/>
    <property type="match status" value="4"/>
</dbReference>
<keyword evidence="4" id="KW-0479">Metal-binding</keyword>
<dbReference type="AlphaFoldDB" id="U7VG53"/>
<protein>
    <submittedName>
        <fullName evidence="10">4Fe-4S binding domain protein</fullName>
    </submittedName>
</protein>
<accession>U7VG53</accession>
<dbReference type="InterPro" id="IPR017900">
    <property type="entry name" value="4Fe4S_Fe_S_CS"/>
</dbReference>
<dbReference type="SUPFAM" id="SSF54862">
    <property type="entry name" value="4Fe-4S ferredoxins"/>
    <property type="match status" value="1"/>
</dbReference>
<proteinExistence type="inferred from homology"/>
<keyword evidence="3" id="KW-0004">4Fe-4S</keyword>
<dbReference type="InterPro" id="IPR017896">
    <property type="entry name" value="4Fe4S_Fe-S-bd"/>
</dbReference>
<dbReference type="PANTHER" id="PTHR43498">
    <property type="entry name" value="FERREDOXIN:COB-COM HETERODISULFIDE REDUCTASE SUBUNIT A"/>
    <property type="match status" value="1"/>
</dbReference>
<evidence type="ECO:0000256" key="6">
    <source>
        <dbReference type="ARBA" id="ARBA00023002"/>
    </source>
</evidence>
<evidence type="ECO:0000256" key="7">
    <source>
        <dbReference type="ARBA" id="ARBA00023004"/>
    </source>
</evidence>
<evidence type="ECO:0000313" key="10">
    <source>
        <dbReference type="EMBL" id="ERT69783.1"/>
    </source>
</evidence>
<dbReference type="STRING" id="1319815.HMPREF0202_00243"/>
<dbReference type="PATRIC" id="fig|1319815.3.peg.231"/>
<dbReference type="GO" id="GO:0046872">
    <property type="term" value="F:metal ion binding"/>
    <property type="evidence" value="ECO:0007669"/>
    <property type="project" value="UniProtKB-KW"/>
</dbReference>
<dbReference type="Gene3D" id="3.30.70.3270">
    <property type="match status" value="1"/>
</dbReference>
<keyword evidence="7" id="KW-0408">Iron</keyword>
<comment type="similarity">
    <text evidence="2">Belongs to the HdrA family.</text>
</comment>
<dbReference type="PANTHER" id="PTHR43498:SF1">
    <property type="entry name" value="COB--COM HETERODISULFIDE REDUCTASE IRON-SULFUR SUBUNIT A"/>
    <property type="match status" value="1"/>
</dbReference>
<dbReference type="Pfam" id="PF00037">
    <property type="entry name" value="Fer4"/>
    <property type="match status" value="2"/>
</dbReference>
<comment type="caution">
    <text evidence="10">The sequence shown here is derived from an EMBL/GenBank/DDBJ whole genome shotgun (WGS) entry which is preliminary data.</text>
</comment>
<name>U7VG53_9FUSO</name>
<evidence type="ECO:0000256" key="1">
    <source>
        <dbReference type="ARBA" id="ARBA00001974"/>
    </source>
</evidence>
<dbReference type="Gene3D" id="3.40.50.720">
    <property type="entry name" value="NAD(P)-binding Rossmann-like Domain"/>
    <property type="match status" value="1"/>
</dbReference>
<dbReference type="InterPro" id="IPR036188">
    <property type="entry name" value="FAD/NAD-bd_sf"/>
</dbReference>
<feature type="domain" description="4Fe-4S ferredoxin-type" evidence="9">
    <location>
        <begin position="576"/>
        <end position="605"/>
    </location>
</feature>
<reference evidence="10 11" key="1">
    <citation type="submission" date="2013-08" db="EMBL/GenBank/DDBJ databases">
        <authorList>
            <person name="Weinstock G."/>
            <person name="Sodergren E."/>
            <person name="Wylie T."/>
            <person name="Fulton L."/>
            <person name="Fulton R."/>
            <person name="Fronick C."/>
            <person name="O'Laughlin M."/>
            <person name="Godfrey J."/>
            <person name="Miner T."/>
            <person name="Herter B."/>
            <person name="Appelbaum E."/>
            <person name="Cordes M."/>
            <person name="Lek S."/>
            <person name="Wollam A."/>
            <person name="Pepin K.H."/>
            <person name="Palsikar V.B."/>
            <person name="Mitreva M."/>
            <person name="Wilson R.K."/>
        </authorList>
    </citation>
    <scope>NUCLEOTIDE SEQUENCE [LARGE SCALE GENOMIC DNA]</scope>
    <source>
        <strain evidence="10 11">ATCC BAA-474</strain>
    </source>
</reference>
<dbReference type="GO" id="GO:0016491">
    <property type="term" value="F:oxidoreductase activity"/>
    <property type="evidence" value="ECO:0007669"/>
    <property type="project" value="UniProtKB-KW"/>
</dbReference>
<dbReference type="HOGENOM" id="CLU_020302_0_0_0"/>
<dbReference type="Proteomes" id="UP000017081">
    <property type="component" value="Unassembled WGS sequence"/>
</dbReference>
<keyword evidence="11" id="KW-1185">Reference proteome</keyword>
<evidence type="ECO:0000256" key="4">
    <source>
        <dbReference type="ARBA" id="ARBA00022723"/>
    </source>
</evidence>
<dbReference type="PROSITE" id="PS00198">
    <property type="entry name" value="4FE4S_FER_1"/>
    <property type="match status" value="2"/>
</dbReference>
<dbReference type="EMBL" id="AXZF01000011">
    <property type="protein sequence ID" value="ERT69783.1"/>
    <property type="molecule type" value="Genomic_DNA"/>
</dbReference>
<evidence type="ECO:0000256" key="5">
    <source>
        <dbReference type="ARBA" id="ARBA00022827"/>
    </source>
</evidence>
<evidence type="ECO:0000259" key="9">
    <source>
        <dbReference type="PROSITE" id="PS51379"/>
    </source>
</evidence>
<evidence type="ECO:0000256" key="2">
    <source>
        <dbReference type="ARBA" id="ARBA00006561"/>
    </source>
</evidence>
<sequence>MRKVGVFVCWCGSNIAGTVDVEKVRDAVKDMPGVVHSVDYQYMCSEVGQNYLKDAIKEKGLDRIVVASCSPRMHEATFRKAAESAGLNPYLVEIANIREHCSWVHKDKEVGTEKAISLTKAAIAKATLNEELIAGTTAVEKRALVIGGGIAGIQTALDIADAGYLVDIVEQAPTIGGKMAQIDKTFPTLDCSACILTPKMVDAAAHPNITLYTYSEVENVSGFVGNFNVAIKKKPRYVDMDKCTGCGVCIEKCPSKKGKSEFEEGLATRTAIYTPFAQSVPKVPVIDKEQCLKFKTGKCGVCSIVCGTKAIKFDQEEEIINQKYGAIVLATGFDLIKLDEFGEYHYDHPDVITGLEFERLTNAAGPTKGKFVKPSNGERPKKVVFVQCVGSRDKSERGKSYCSKICCMYTAKHAMLIKDKYPDTEVYVFYIDVRTPGKNFDEFQRRAVEEYGVHYIKGMVGKVMPEGSKLMVQAVDTLSGVPLEIDADMVVLASATSAKPDAVALKRKLNISGDLNNFFTEAHPKLKPVETASAGIYLAGACQGPKDIPETVAQASAAAAKAIILLSKKELTNNACVSNVNKNICSGCKACSKMCPYDAIKVKMMDIYDHGKVVRKEVAEVNEALCQGCGGCTVSCRPGAIDLKGFTNKQIMAEVDAICL</sequence>
<dbReference type="SUPFAM" id="SSF51905">
    <property type="entry name" value="FAD/NAD(P)-binding domain"/>
    <property type="match status" value="1"/>
</dbReference>
<comment type="cofactor">
    <cofactor evidence="1">
        <name>FAD</name>
        <dbReference type="ChEBI" id="CHEBI:57692"/>
    </cofactor>
</comment>
<evidence type="ECO:0000256" key="8">
    <source>
        <dbReference type="ARBA" id="ARBA00023014"/>
    </source>
</evidence>
<feature type="domain" description="4Fe-4S ferredoxin-type" evidence="9">
    <location>
        <begin position="282"/>
        <end position="316"/>
    </location>
</feature>
<dbReference type="Pfam" id="PF13450">
    <property type="entry name" value="NAD_binding_8"/>
    <property type="match status" value="1"/>
</dbReference>